<keyword evidence="1" id="KW-0812">Transmembrane</keyword>
<sequence length="129" mass="14445">MNTRKIGGLIIGLAILAVLGFTIYKILTDKEVGFNEIITFSILFAMFFSTITWGGEKEKDGILQKEELGKKITEQSSKISYLILVVLILIAVYVDHLISDTYNIFLLGILGVAMVLLPLVEFLVSRKYQ</sequence>
<feature type="transmembrane region" description="Helical" evidence="1">
    <location>
        <begin position="7"/>
        <end position="27"/>
    </location>
</feature>
<feature type="transmembrane region" description="Helical" evidence="1">
    <location>
        <begin position="33"/>
        <end position="55"/>
    </location>
</feature>
<feature type="transmembrane region" description="Helical" evidence="1">
    <location>
        <begin position="104"/>
        <end position="124"/>
    </location>
</feature>
<evidence type="ECO:0000313" key="4">
    <source>
        <dbReference type="Proteomes" id="UP000002754"/>
    </source>
</evidence>
<evidence type="ECO:0000313" key="5">
    <source>
        <dbReference type="Proteomes" id="UP000297014"/>
    </source>
</evidence>
<dbReference type="AlphaFoldDB" id="A0A094WIS0"/>
<dbReference type="RefSeq" id="WP_004427645.1">
    <property type="nucleotide sequence ID" value="NZ_ALPT02000049.1"/>
</dbReference>
<dbReference type="Proteomes" id="UP000002754">
    <property type="component" value="Unassembled WGS sequence"/>
</dbReference>
<dbReference type="EMBL" id="JALP01000038">
    <property type="protein sequence ID" value="THG91896.1"/>
    <property type="molecule type" value="Genomic_DNA"/>
</dbReference>
<dbReference type="EMBL" id="ALPT02000049">
    <property type="protein sequence ID" value="KGA96721.1"/>
    <property type="molecule type" value="Genomic_DNA"/>
</dbReference>
<dbReference type="eggNOG" id="ENOG50313ZC">
    <property type="taxonomic scope" value="Bacteria"/>
</dbReference>
<name>A0A094WIS0_ALKAL</name>
<accession>A0A094WIS0</accession>
<gene>
    <name evidence="3" type="ORF">AJ85_00945</name>
    <name evidence="2" type="ORF">BALCAV_0214590</name>
</gene>
<dbReference type="Proteomes" id="UP000297014">
    <property type="component" value="Unassembled WGS sequence"/>
</dbReference>
<reference evidence="3 5" key="2">
    <citation type="submission" date="2014-01" db="EMBL/GenBank/DDBJ databases">
        <title>Draft genome sequencing of Bacillus alcalophilus CGMCC 1.3604.</title>
        <authorList>
            <person name="Yang J."/>
            <person name="Diao L."/>
            <person name="Yang S."/>
        </authorList>
    </citation>
    <scope>NUCLEOTIDE SEQUENCE [LARGE SCALE GENOMIC DNA]</scope>
    <source>
        <strain evidence="3 5">CGMCC 1.3604</strain>
    </source>
</reference>
<protein>
    <recommendedName>
        <fullName evidence="6">DUF2178 domain-containing protein</fullName>
    </recommendedName>
</protein>
<keyword evidence="1" id="KW-0472">Membrane</keyword>
<dbReference type="OrthoDB" id="2357358at2"/>
<evidence type="ECO:0000256" key="1">
    <source>
        <dbReference type="SAM" id="Phobius"/>
    </source>
</evidence>
<evidence type="ECO:0000313" key="3">
    <source>
        <dbReference type="EMBL" id="THG91896.1"/>
    </source>
</evidence>
<keyword evidence="4" id="KW-1185">Reference proteome</keyword>
<evidence type="ECO:0008006" key="6">
    <source>
        <dbReference type="Google" id="ProtNLM"/>
    </source>
</evidence>
<feature type="transmembrane region" description="Helical" evidence="1">
    <location>
        <begin position="79"/>
        <end position="98"/>
    </location>
</feature>
<comment type="caution">
    <text evidence="2">The sequence shown here is derived from an EMBL/GenBank/DDBJ whole genome shotgun (WGS) entry which is preliminary data.</text>
</comment>
<evidence type="ECO:0000313" key="2">
    <source>
        <dbReference type="EMBL" id="KGA96721.1"/>
    </source>
</evidence>
<organism evidence="2 4">
    <name type="scientific">Alkalihalobacillus alcalophilus ATCC 27647 = CGMCC 1.3604</name>
    <dbReference type="NCBI Taxonomy" id="1218173"/>
    <lineage>
        <taxon>Bacteria</taxon>
        <taxon>Bacillati</taxon>
        <taxon>Bacillota</taxon>
        <taxon>Bacilli</taxon>
        <taxon>Bacillales</taxon>
        <taxon>Bacillaceae</taxon>
        <taxon>Alkalihalobacillus</taxon>
    </lineage>
</organism>
<reference evidence="2 4" key="1">
    <citation type="journal article" date="2014" name="Genome Announc.">
        <title>Draft Genome Sequence of Bacillus alcalophilus AV1934, a Classic Alkaliphile Isolated from Human Feces in 1934.</title>
        <authorList>
            <person name="Attie O."/>
            <person name="Jayaprakash A."/>
            <person name="Shah H."/>
            <person name="Paulsen I.T."/>
            <person name="Morino M."/>
            <person name="Takahashi Y."/>
            <person name="Narumi I."/>
            <person name="Sachidanandam R."/>
            <person name="Satoh K."/>
            <person name="Ito M."/>
            <person name="Krulwich T.A."/>
        </authorList>
    </citation>
    <scope>NUCLEOTIDE SEQUENCE [LARGE SCALE GENOMIC DNA]</scope>
    <source>
        <strain evidence="2 4">AV1934</strain>
    </source>
</reference>
<proteinExistence type="predicted"/>
<keyword evidence="1" id="KW-1133">Transmembrane helix</keyword>